<evidence type="ECO:0000313" key="3">
    <source>
        <dbReference type="Proteomes" id="UP000094056"/>
    </source>
</evidence>
<reference evidence="2 3" key="1">
    <citation type="submission" date="2016-07" db="EMBL/GenBank/DDBJ databases">
        <title>Draft genome of Scalindua rubra, obtained from a brine-seawater interface in the Red Sea, sheds light on salt adaptation in anammox bacteria.</title>
        <authorList>
            <person name="Speth D.R."/>
            <person name="Lagkouvardos I."/>
            <person name="Wang Y."/>
            <person name="Qian P.-Y."/>
            <person name="Dutilh B.E."/>
            <person name="Jetten M.S."/>
        </authorList>
    </citation>
    <scope>NUCLEOTIDE SEQUENCE [LARGE SCALE GENOMIC DNA]</scope>
    <source>
        <strain evidence="2">BSI-1</strain>
    </source>
</reference>
<accession>A0A1E3XEC3</accession>
<dbReference type="SUPFAM" id="SSF81593">
    <property type="entry name" value="Nucleotidyltransferase substrate binding subunit/domain"/>
    <property type="match status" value="1"/>
</dbReference>
<feature type="domain" description="HEPN" evidence="1">
    <location>
        <begin position="9"/>
        <end position="100"/>
    </location>
</feature>
<dbReference type="PROSITE" id="PS50910">
    <property type="entry name" value="HEPN"/>
    <property type="match status" value="1"/>
</dbReference>
<dbReference type="SMART" id="SM00748">
    <property type="entry name" value="HEPN"/>
    <property type="match status" value="1"/>
</dbReference>
<name>A0A1E3XEC3_9BACT</name>
<dbReference type="Pfam" id="PF05168">
    <property type="entry name" value="HEPN"/>
    <property type="match status" value="1"/>
</dbReference>
<protein>
    <submittedName>
        <fullName evidence="2">HEPN domain protein</fullName>
    </submittedName>
</protein>
<evidence type="ECO:0000313" key="2">
    <source>
        <dbReference type="EMBL" id="ODS33987.1"/>
    </source>
</evidence>
<dbReference type="InterPro" id="IPR007842">
    <property type="entry name" value="HEPN_dom"/>
</dbReference>
<dbReference type="Gene3D" id="1.20.120.330">
    <property type="entry name" value="Nucleotidyltransferases domain 2"/>
    <property type="match status" value="1"/>
</dbReference>
<dbReference type="AlphaFoldDB" id="A0A1E3XEC3"/>
<comment type="caution">
    <text evidence="2">The sequence shown here is derived from an EMBL/GenBank/DDBJ whole genome shotgun (WGS) entry which is preliminary data.</text>
</comment>
<dbReference type="PATRIC" id="fig|1872076.5.peg.1000"/>
<sequence>MPLKSEEWFKQADYDIKTAEYLFSGRKYIYSVFFCHLALEKAIKGLYQKRLDKIPPKVHNLVFLIEKIGLELPEDLFQWVFTLNRASIPTRYPERLKKNE</sequence>
<dbReference type="EMBL" id="MAYW01000015">
    <property type="protein sequence ID" value="ODS33987.1"/>
    <property type="molecule type" value="Genomic_DNA"/>
</dbReference>
<gene>
    <name evidence="2" type="ORF">SCARUB_00858</name>
</gene>
<evidence type="ECO:0000259" key="1">
    <source>
        <dbReference type="PROSITE" id="PS50910"/>
    </source>
</evidence>
<organism evidence="2 3">
    <name type="scientific">Candidatus Scalindua rubra</name>
    <dbReference type="NCBI Taxonomy" id="1872076"/>
    <lineage>
        <taxon>Bacteria</taxon>
        <taxon>Pseudomonadati</taxon>
        <taxon>Planctomycetota</taxon>
        <taxon>Candidatus Brocadiia</taxon>
        <taxon>Candidatus Brocadiales</taxon>
        <taxon>Candidatus Scalinduaceae</taxon>
        <taxon>Candidatus Scalindua</taxon>
    </lineage>
</organism>
<proteinExistence type="predicted"/>
<dbReference type="Proteomes" id="UP000094056">
    <property type="component" value="Unassembled WGS sequence"/>
</dbReference>